<gene>
    <name evidence="2" type="ORF">IF651_12325</name>
</gene>
<name>A0A927J0X3_9MICO</name>
<dbReference type="Gene3D" id="1.10.10.10">
    <property type="entry name" value="Winged helix-like DNA-binding domain superfamily/Winged helix DNA-binding domain"/>
    <property type="match status" value="1"/>
</dbReference>
<dbReference type="Proteomes" id="UP000610846">
    <property type="component" value="Unassembled WGS sequence"/>
</dbReference>
<protein>
    <recommendedName>
        <fullName evidence="4">Filamentation induced by cAMP protein Fic</fullName>
    </recommendedName>
</protein>
<sequence>MHGSLARAGVLDKGVLPLSVVLRKDTDEYVRRLTAFRHADPADRPEAVGQFVAWFAGLLTDACDEAERVLAESQEVQDDWTERVSRFRSDSKIHDAVRVIAEQPVVTARYLRAALGVSGVTARNVVDGLVDVGVLEPSGGRFRRAEVYQASALLRMMDRLVPGIQPTALPTPRPGPSSQRSAP</sequence>
<evidence type="ECO:0008006" key="4">
    <source>
        <dbReference type="Google" id="ProtNLM"/>
    </source>
</evidence>
<proteinExistence type="predicted"/>
<evidence type="ECO:0000313" key="3">
    <source>
        <dbReference type="Proteomes" id="UP000610846"/>
    </source>
</evidence>
<reference evidence="2" key="2">
    <citation type="submission" date="2020-09" db="EMBL/GenBank/DDBJ databases">
        <authorList>
            <person name="Yu Y."/>
        </authorList>
    </citation>
    <scope>NUCLEOTIDE SEQUENCE</scope>
    <source>
        <strain evidence="2">KCTC 49039</strain>
    </source>
</reference>
<comment type="caution">
    <text evidence="2">The sequence shown here is derived from an EMBL/GenBank/DDBJ whole genome shotgun (WGS) entry which is preliminary data.</text>
</comment>
<dbReference type="AlphaFoldDB" id="A0A927J0X3"/>
<accession>A0A927J0X3</accession>
<keyword evidence="3" id="KW-1185">Reference proteome</keyword>
<reference evidence="2" key="1">
    <citation type="journal article" date="2018" name="Curr. Microbiol.">
        <title>Cellulosimicrobium arenosum sp. nov., Isolated from Marine Sediment Sand.</title>
        <authorList>
            <person name="Oh M."/>
            <person name="Kim J.H."/>
            <person name="Yoon J.H."/>
            <person name="Schumann P."/>
            <person name="Kim W."/>
        </authorList>
    </citation>
    <scope>NUCLEOTIDE SEQUENCE</scope>
    <source>
        <strain evidence="2">KCTC 49039</strain>
    </source>
</reference>
<dbReference type="RefSeq" id="WP_191829432.1">
    <property type="nucleotide sequence ID" value="NZ_JACYHB010000010.1"/>
</dbReference>
<dbReference type="InterPro" id="IPR036388">
    <property type="entry name" value="WH-like_DNA-bd_sf"/>
</dbReference>
<evidence type="ECO:0000313" key="2">
    <source>
        <dbReference type="EMBL" id="MBD8079841.1"/>
    </source>
</evidence>
<dbReference type="EMBL" id="JACYHB010000010">
    <property type="protein sequence ID" value="MBD8079841.1"/>
    <property type="molecule type" value="Genomic_DNA"/>
</dbReference>
<evidence type="ECO:0000256" key="1">
    <source>
        <dbReference type="SAM" id="MobiDB-lite"/>
    </source>
</evidence>
<organism evidence="2 3">
    <name type="scientific">Cellulosimicrobium arenosum</name>
    <dbReference type="NCBI Taxonomy" id="2708133"/>
    <lineage>
        <taxon>Bacteria</taxon>
        <taxon>Bacillati</taxon>
        <taxon>Actinomycetota</taxon>
        <taxon>Actinomycetes</taxon>
        <taxon>Micrococcales</taxon>
        <taxon>Promicromonosporaceae</taxon>
        <taxon>Cellulosimicrobium</taxon>
    </lineage>
</organism>
<feature type="region of interest" description="Disordered" evidence="1">
    <location>
        <begin position="164"/>
        <end position="183"/>
    </location>
</feature>